<sequence length="419" mass="47744">MKPTAIKIALLTVICFPFLLTPGHKTESDHRKEDKPIFQIDDIDKRLITANNRFAFGLYEATVKEEEDKNILLSPFSVSLALAMTYNGADLETKEAMVRTLEVQNLSMEEINQSHAALKNVIEHADPDIQLNIANSLWGREGITFHEEFLKKNEAFYDAYLTTMDFNDPKAAATINGWVHDHTNGKIEKMVNDDIHPRTILFLLNAIYFKGEWAEPFDEAYTTERDFYLADGSTQKVPMMSQSGEWKYFQGEGFEAVQLPYGNGRISMNIFLPDENSDLTQFQQQLNEQDWQSWMDHFQSTPGNIRLPRFQVEYDKTLNEALKALGMEVAFDEGRANFERMVASPNENVVIKEVKHRSFIEVNEEGTEAAAATSVEAQLVSAPVPTNTFNMEVNRPFFFTIQDNETEALLFMGSVVEMG</sequence>
<gene>
    <name evidence="3" type="ORF">C8J48_3531</name>
</gene>
<dbReference type="PROSITE" id="PS00284">
    <property type="entry name" value="SERPIN"/>
    <property type="match status" value="1"/>
</dbReference>
<dbReference type="Pfam" id="PF00079">
    <property type="entry name" value="Serpin"/>
    <property type="match status" value="1"/>
</dbReference>
<dbReference type="GO" id="GO:0005615">
    <property type="term" value="C:extracellular space"/>
    <property type="evidence" value="ECO:0007669"/>
    <property type="project" value="InterPro"/>
</dbReference>
<accession>A0A2T4Z0H4</accession>
<name>A0A2T4Z0H4_9BACL</name>
<dbReference type="Gene3D" id="2.30.39.10">
    <property type="entry name" value="Alpha-1-antitrypsin, domain 1"/>
    <property type="match status" value="1"/>
</dbReference>
<comment type="caution">
    <text evidence="3">The sequence shown here is derived from an EMBL/GenBank/DDBJ whole genome shotgun (WGS) entry which is preliminary data.</text>
</comment>
<dbReference type="CDD" id="cd19588">
    <property type="entry name" value="serpin_miropin-like"/>
    <property type="match status" value="1"/>
</dbReference>
<dbReference type="Gene3D" id="3.30.497.10">
    <property type="entry name" value="Antithrombin, subunit I, domain 2"/>
    <property type="match status" value="1"/>
</dbReference>
<dbReference type="InterPro" id="IPR042185">
    <property type="entry name" value="Serpin_sf_2"/>
</dbReference>
<dbReference type="GO" id="GO:0004867">
    <property type="term" value="F:serine-type endopeptidase inhibitor activity"/>
    <property type="evidence" value="ECO:0007669"/>
    <property type="project" value="InterPro"/>
</dbReference>
<comment type="similarity">
    <text evidence="1">Belongs to the serpin family.</text>
</comment>
<dbReference type="PANTHER" id="PTHR11461:SF211">
    <property type="entry name" value="GH10112P-RELATED"/>
    <property type="match status" value="1"/>
</dbReference>
<evidence type="ECO:0000313" key="4">
    <source>
        <dbReference type="Proteomes" id="UP000241639"/>
    </source>
</evidence>
<feature type="domain" description="Serpin" evidence="2">
    <location>
        <begin position="56"/>
        <end position="418"/>
    </location>
</feature>
<proteinExistence type="inferred from homology"/>
<dbReference type="InterPro" id="IPR023795">
    <property type="entry name" value="Serpin_CS"/>
</dbReference>
<dbReference type="AlphaFoldDB" id="A0A2T4Z0H4"/>
<reference evidence="3 4" key="1">
    <citation type="submission" date="2018-04" db="EMBL/GenBank/DDBJ databases">
        <title>Genomic Encyclopedia of Archaeal and Bacterial Type Strains, Phase II (KMG-II): from individual species to whole genera.</title>
        <authorList>
            <person name="Goeker M."/>
        </authorList>
    </citation>
    <scope>NUCLEOTIDE SEQUENCE [LARGE SCALE GENOMIC DNA]</scope>
    <source>
        <strain evidence="3 4">DSM 45169</strain>
    </source>
</reference>
<dbReference type="InterPro" id="IPR023796">
    <property type="entry name" value="Serpin_dom"/>
</dbReference>
<dbReference type="InterPro" id="IPR042178">
    <property type="entry name" value="Serpin_sf_1"/>
</dbReference>
<dbReference type="InterPro" id="IPR000215">
    <property type="entry name" value="Serpin_fam"/>
</dbReference>
<dbReference type="Proteomes" id="UP000241639">
    <property type="component" value="Unassembled WGS sequence"/>
</dbReference>
<evidence type="ECO:0000313" key="3">
    <source>
        <dbReference type="EMBL" id="PTM53220.1"/>
    </source>
</evidence>
<organism evidence="3 4">
    <name type="scientific">Desmospora activa DSM 45169</name>
    <dbReference type="NCBI Taxonomy" id="1121389"/>
    <lineage>
        <taxon>Bacteria</taxon>
        <taxon>Bacillati</taxon>
        <taxon>Bacillota</taxon>
        <taxon>Bacilli</taxon>
        <taxon>Bacillales</taxon>
        <taxon>Thermoactinomycetaceae</taxon>
        <taxon>Desmospora</taxon>
    </lineage>
</organism>
<dbReference type="PANTHER" id="PTHR11461">
    <property type="entry name" value="SERINE PROTEASE INHIBITOR, SERPIN"/>
    <property type="match status" value="1"/>
</dbReference>
<dbReference type="InterPro" id="IPR036186">
    <property type="entry name" value="Serpin_sf"/>
</dbReference>
<dbReference type="RefSeq" id="WP_170105680.1">
    <property type="nucleotide sequence ID" value="NZ_PZZP01000004.1"/>
</dbReference>
<evidence type="ECO:0000259" key="2">
    <source>
        <dbReference type="SMART" id="SM00093"/>
    </source>
</evidence>
<evidence type="ECO:0000256" key="1">
    <source>
        <dbReference type="RuleBase" id="RU000411"/>
    </source>
</evidence>
<dbReference type="SUPFAM" id="SSF56574">
    <property type="entry name" value="Serpins"/>
    <property type="match status" value="1"/>
</dbReference>
<dbReference type="EMBL" id="PZZP01000004">
    <property type="protein sequence ID" value="PTM53220.1"/>
    <property type="molecule type" value="Genomic_DNA"/>
</dbReference>
<keyword evidence="4" id="KW-1185">Reference proteome</keyword>
<protein>
    <submittedName>
        <fullName evidence="3">Serpin B</fullName>
    </submittedName>
</protein>
<dbReference type="SMART" id="SM00093">
    <property type="entry name" value="SERPIN"/>
    <property type="match status" value="1"/>
</dbReference>